<evidence type="ECO:0000259" key="5">
    <source>
        <dbReference type="Pfam" id="PF04357"/>
    </source>
</evidence>
<dbReference type="InterPro" id="IPR007452">
    <property type="entry name" value="TamB_C"/>
</dbReference>
<accession>A0A938B516</accession>
<dbReference type="Pfam" id="PF04357">
    <property type="entry name" value="TamB"/>
    <property type="match status" value="1"/>
</dbReference>
<dbReference type="AlphaFoldDB" id="A0A938B516"/>
<keyword evidence="4" id="KW-0472">Membrane</keyword>
<evidence type="ECO:0000256" key="4">
    <source>
        <dbReference type="ARBA" id="ARBA00023136"/>
    </source>
</evidence>
<gene>
    <name evidence="6" type="ORF">FJZ47_23260</name>
</gene>
<name>A0A938B516_UNCTE</name>
<comment type="subcellular location">
    <subcellularLocation>
        <location evidence="1">Membrane</location>
        <topology evidence="1">Single-pass membrane protein</topology>
    </subcellularLocation>
</comment>
<feature type="domain" description="Translocation and assembly module TamB C-terminal" evidence="5">
    <location>
        <begin position="461"/>
        <end position="718"/>
    </location>
</feature>
<dbReference type="GO" id="GO:0005886">
    <property type="term" value="C:plasma membrane"/>
    <property type="evidence" value="ECO:0007669"/>
    <property type="project" value="InterPro"/>
</dbReference>
<dbReference type="Proteomes" id="UP000712673">
    <property type="component" value="Unassembled WGS sequence"/>
</dbReference>
<feature type="non-terminal residue" evidence="6">
    <location>
        <position position="726"/>
    </location>
</feature>
<dbReference type="PANTHER" id="PTHR36985:SF1">
    <property type="entry name" value="TRANSLOCATION AND ASSEMBLY MODULE SUBUNIT TAMB"/>
    <property type="match status" value="1"/>
</dbReference>
<evidence type="ECO:0000256" key="3">
    <source>
        <dbReference type="ARBA" id="ARBA00022989"/>
    </source>
</evidence>
<protein>
    <recommendedName>
        <fullName evidence="5">Translocation and assembly module TamB C-terminal domain-containing protein</fullName>
    </recommendedName>
</protein>
<dbReference type="PANTHER" id="PTHR36985">
    <property type="entry name" value="TRANSLOCATION AND ASSEMBLY MODULE SUBUNIT TAMB"/>
    <property type="match status" value="1"/>
</dbReference>
<keyword evidence="2" id="KW-0812">Transmembrane</keyword>
<evidence type="ECO:0000256" key="1">
    <source>
        <dbReference type="ARBA" id="ARBA00004167"/>
    </source>
</evidence>
<organism evidence="6 7">
    <name type="scientific">Tectimicrobiota bacterium</name>
    <dbReference type="NCBI Taxonomy" id="2528274"/>
    <lineage>
        <taxon>Bacteria</taxon>
        <taxon>Pseudomonadati</taxon>
        <taxon>Nitrospinota/Tectimicrobiota group</taxon>
        <taxon>Candidatus Tectimicrobiota</taxon>
    </lineage>
</organism>
<evidence type="ECO:0000256" key="2">
    <source>
        <dbReference type="ARBA" id="ARBA00022692"/>
    </source>
</evidence>
<dbReference type="GO" id="GO:0009306">
    <property type="term" value="P:protein secretion"/>
    <property type="evidence" value="ECO:0007669"/>
    <property type="project" value="InterPro"/>
</dbReference>
<proteinExistence type="predicted"/>
<reference evidence="6" key="1">
    <citation type="submission" date="2019-03" db="EMBL/GenBank/DDBJ databases">
        <title>Lake Tanganyika Metagenome-Assembled Genomes (MAGs).</title>
        <authorList>
            <person name="Tran P."/>
        </authorList>
    </citation>
    <scope>NUCLEOTIDE SEQUENCE</scope>
    <source>
        <strain evidence="6">K_DeepCast_65m_m2_066</strain>
    </source>
</reference>
<dbReference type="EMBL" id="VGLS01001011">
    <property type="protein sequence ID" value="MBM3226694.1"/>
    <property type="molecule type" value="Genomic_DNA"/>
</dbReference>
<comment type="caution">
    <text evidence="6">The sequence shown here is derived from an EMBL/GenBank/DDBJ whole genome shotgun (WGS) entry which is preliminary data.</text>
</comment>
<sequence length="726" mass="78562">MAQLLPGEPGTLRLRLQAQGTGFAAAQRWADVDLRLESQGLTLAPGLIARLKGRVSDHTVRLDEAQVRSTSLLIQASGTLSTTDKSALTYELTCGDLASLHALFRTPLQARGRLQGTVQGTWPGLQVRHRLDLQAWRYGALQGQRVQGELSLTQWPAAPQSKLTMQIAALQGALLPPSTVTLTATTRAAQGTLQAKVTTGPYQHSALEGSLSWGEEQRLTLAQLRVQHQAFTWTNGRPLHVVRNAQGQVALHDFLLHNGRQEVSARGILMTEGRLEADVQVQRVQLLPYVRLFAAEIAPIEGEVTLAFQLRGSLTRPEGQGVLQLTALRWHQQDLGTVQSQWRVQGTTVDVDLHWRDQQQEFVRLAGSLGLDTRQALDLQLQIARLDLQIVQSLRTWVTQSAGIVQADLRLTGTVQQPQAYGTLTLRDGAVQLAATGVRYSALQVHLACQGTRWVLTEAQATSGNGTLTLTGWAESAGWGWRHLEVELQMQRFLLLRTPDMEAVVSAALTLGGTPGNLEATGTMTVPQARAQLTGKLVGGPETVQPWQLTVEGVYGAGPPQAVPTETARGPQLASLAFLRADMHLDMPRNVWVRGPGTAIELHGALRVTKALGEPFVLSGTVETVRGFASFYSGKYAVEQGRVTFTGTPELNPVLDVTVTREVSNYVVSVHVSGHANAPQLRLSSTPDLPQADIVTLLVVGKTTDRLTAAERSGLSGQAQQIIGTV</sequence>
<evidence type="ECO:0000313" key="6">
    <source>
        <dbReference type="EMBL" id="MBM3226694.1"/>
    </source>
</evidence>
<keyword evidence="3" id="KW-1133">Transmembrane helix</keyword>
<evidence type="ECO:0000313" key="7">
    <source>
        <dbReference type="Proteomes" id="UP000712673"/>
    </source>
</evidence>